<comment type="caution">
    <text evidence="1">The sequence shown here is derived from an EMBL/GenBank/DDBJ whole genome shotgun (WGS) entry which is preliminary data.</text>
</comment>
<organism evidence="1 2">
    <name type="scientific">Datura stramonium</name>
    <name type="common">Jimsonweed</name>
    <name type="synonym">Common thornapple</name>
    <dbReference type="NCBI Taxonomy" id="4076"/>
    <lineage>
        <taxon>Eukaryota</taxon>
        <taxon>Viridiplantae</taxon>
        <taxon>Streptophyta</taxon>
        <taxon>Embryophyta</taxon>
        <taxon>Tracheophyta</taxon>
        <taxon>Spermatophyta</taxon>
        <taxon>Magnoliopsida</taxon>
        <taxon>eudicotyledons</taxon>
        <taxon>Gunneridae</taxon>
        <taxon>Pentapetalae</taxon>
        <taxon>asterids</taxon>
        <taxon>lamiids</taxon>
        <taxon>Solanales</taxon>
        <taxon>Solanaceae</taxon>
        <taxon>Solanoideae</taxon>
        <taxon>Datureae</taxon>
        <taxon>Datura</taxon>
    </lineage>
</organism>
<dbReference type="PANTHER" id="PTHR46503:SF1">
    <property type="entry name" value="INTER-ALPHA-TRYPSIN INHIBITOR HEAVY CHAIN-LIKE PROTEIN"/>
    <property type="match status" value="1"/>
</dbReference>
<dbReference type="EMBL" id="JACEIK010009467">
    <property type="protein sequence ID" value="MCE3052338.1"/>
    <property type="molecule type" value="Genomic_DNA"/>
</dbReference>
<protein>
    <submittedName>
        <fullName evidence="1">Uncharacterized protein</fullName>
    </submittedName>
</protein>
<sequence>MNLKSQIGQVVTLFSYTVSSGHTYGSVLLQSPSLLDSDQREMFCCSLFPGDQQCRKVFRKEVVGSREAIETATQWIGMNFIAGGGTNILNPLTQAMEMFPVTAHAYYFPGH</sequence>
<accession>A0ABS8WS60</accession>
<name>A0ABS8WS60_DATST</name>
<dbReference type="PANTHER" id="PTHR46503">
    <property type="entry name" value="INTER-ALPHA-TRYPSIN INHIBITOR HEAVY CHAIN-LIKE PROTEIN"/>
    <property type="match status" value="1"/>
</dbReference>
<evidence type="ECO:0000313" key="2">
    <source>
        <dbReference type="Proteomes" id="UP000823775"/>
    </source>
</evidence>
<dbReference type="Proteomes" id="UP000823775">
    <property type="component" value="Unassembled WGS sequence"/>
</dbReference>
<evidence type="ECO:0000313" key="1">
    <source>
        <dbReference type="EMBL" id="MCE3052338.1"/>
    </source>
</evidence>
<keyword evidence="2" id="KW-1185">Reference proteome</keyword>
<gene>
    <name evidence="1" type="ORF">HAX54_052300</name>
</gene>
<reference evidence="1 2" key="1">
    <citation type="journal article" date="2021" name="BMC Genomics">
        <title>Datura genome reveals duplications of psychoactive alkaloid biosynthetic genes and high mutation rate following tissue culture.</title>
        <authorList>
            <person name="Rajewski A."/>
            <person name="Carter-House D."/>
            <person name="Stajich J."/>
            <person name="Litt A."/>
        </authorList>
    </citation>
    <scope>NUCLEOTIDE SEQUENCE [LARGE SCALE GENOMIC DNA]</scope>
    <source>
        <strain evidence="1">AR-01</strain>
    </source>
</reference>
<proteinExistence type="predicted"/>